<feature type="chain" id="PRO_5012732314" evidence="1">
    <location>
        <begin position="26"/>
        <end position="343"/>
    </location>
</feature>
<dbReference type="Proteomes" id="UP000192790">
    <property type="component" value="Unassembled WGS sequence"/>
</dbReference>
<organism evidence="3 4">
    <name type="scientific">Papillibacter cinnamivorans DSM 12816</name>
    <dbReference type="NCBI Taxonomy" id="1122930"/>
    <lineage>
        <taxon>Bacteria</taxon>
        <taxon>Bacillati</taxon>
        <taxon>Bacillota</taxon>
        <taxon>Clostridia</taxon>
        <taxon>Eubacteriales</taxon>
        <taxon>Oscillospiraceae</taxon>
        <taxon>Papillibacter</taxon>
    </lineage>
</organism>
<protein>
    <submittedName>
        <fullName evidence="3">Copper amine oxidase N-terminal domain-containing protein</fullName>
    </submittedName>
</protein>
<feature type="signal peptide" evidence="1">
    <location>
        <begin position="1"/>
        <end position="25"/>
    </location>
</feature>
<dbReference type="Pfam" id="PF07833">
    <property type="entry name" value="Cu_amine_oxidN1"/>
    <property type="match status" value="1"/>
</dbReference>
<dbReference type="InterPro" id="IPR012854">
    <property type="entry name" value="Cu_amine_oxidase-like_N"/>
</dbReference>
<name>A0A1W2AQL0_9FIRM</name>
<dbReference type="RefSeq" id="WP_159448066.1">
    <property type="nucleotide sequence ID" value="NZ_FWXW01000004.1"/>
</dbReference>
<accession>A0A1W2AQL0</accession>
<evidence type="ECO:0000313" key="4">
    <source>
        <dbReference type="Proteomes" id="UP000192790"/>
    </source>
</evidence>
<dbReference type="SUPFAM" id="SSF55383">
    <property type="entry name" value="Copper amine oxidase, domain N"/>
    <property type="match status" value="1"/>
</dbReference>
<dbReference type="InterPro" id="IPR036582">
    <property type="entry name" value="Mao_N_sf"/>
</dbReference>
<keyword evidence="1" id="KW-0732">Signal</keyword>
<feature type="domain" description="Copper amine oxidase-like N-terminal" evidence="2">
    <location>
        <begin position="36"/>
        <end position="147"/>
    </location>
</feature>
<keyword evidence="4" id="KW-1185">Reference proteome</keyword>
<dbReference type="Gene3D" id="3.30.457.10">
    <property type="entry name" value="Copper amine oxidase-like, N-terminal domain"/>
    <property type="match status" value="1"/>
</dbReference>
<reference evidence="3 4" key="1">
    <citation type="submission" date="2017-04" db="EMBL/GenBank/DDBJ databases">
        <authorList>
            <person name="Afonso C.L."/>
            <person name="Miller P.J."/>
            <person name="Scott M.A."/>
            <person name="Spackman E."/>
            <person name="Goraichik I."/>
            <person name="Dimitrov K.M."/>
            <person name="Suarez D.L."/>
            <person name="Swayne D.E."/>
        </authorList>
    </citation>
    <scope>NUCLEOTIDE SEQUENCE [LARGE SCALE GENOMIC DNA]</scope>
    <source>
        <strain evidence="3 4">DSM 12816</strain>
    </source>
</reference>
<gene>
    <name evidence="3" type="ORF">SAMN02745168_1892</name>
</gene>
<dbReference type="AlphaFoldDB" id="A0A1W2AQL0"/>
<dbReference type="OrthoDB" id="1864171at2"/>
<sequence>MKRKITSIIALILALCTLMATGAMAASADTGITVRVNGYTVSFPDGQPYIDANSRTMIPVRFVTEQLGAKVSWNGNTKTAIIEKNDICVEIPIGSDTLSVTQDGTTTAVKMDTASVLKDGRTYVPIRYVAEALGAYVEYSELYRTVGIYSDVLTAAEIEQLRTYDYTLPALAIDYETAKARYSADELAFYFGTNRASFVNYANAREYLYHVMSRSGEYYFKSLETVLQNSTNDKFYDMVVQEAVAEVNYSSANLTVEFRADTSCIYQAGNMDRLTCAVRGIAVATLHVKPTELTGAETALLCRLGYTQLYQDTAMSIPVDVHMNTQPNYQVNIHTIVPLGEAY</sequence>
<dbReference type="EMBL" id="FWXW01000004">
    <property type="protein sequence ID" value="SMC62812.1"/>
    <property type="molecule type" value="Genomic_DNA"/>
</dbReference>
<dbReference type="STRING" id="1122930.SAMN02745168_1892"/>
<evidence type="ECO:0000256" key="1">
    <source>
        <dbReference type="SAM" id="SignalP"/>
    </source>
</evidence>
<evidence type="ECO:0000313" key="3">
    <source>
        <dbReference type="EMBL" id="SMC62812.1"/>
    </source>
</evidence>
<evidence type="ECO:0000259" key="2">
    <source>
        <dbReference type="Pfam" id="PF07833"/>
    </source>
</evidence>
<proteinExistence type="predicted"/>